<evidence type="ECO:0000313" key="3">
    <source>
        <dbReference type="Proteomes" id="UP000226192"/>
    </source>
</evidence>
<proteinExistence type="predicted"/>
<accession>A0A2C5YGC7</accession>
<evidence type="ECO:0000256" key="1">
    <source>
        <dbReference type="SAM" id="MobiDB-lite"/>
    </source>
</evidence>
<dbReference type="EMBL" id="NJET01000007">
    <property type="protein sequence ID" value="PHH66550.1"/>
    <property type="molecule type" value="Genomic_DNA"/>
</dbReference>
<protein>
    <submittedName>
        <fullName evidence="2">Uncharacterized protein</fullName>
    </submittedName>
</protein>
<dbReference type="Proteomes" id="UP000226192">
    <property type="component" value="Unassembled WGS sequence"/>
</dbReference>
<keyword evidence="3" id="KW-1185">Reference proteome</keyword>
<dbReference type="AlphaFoldDB" id="A0A2C5YGC7"/>
<reference evidence="2 3" key="1">
    <citation type="submission" date="2017-06" db="EMBL/GenBank/DDBJ databases">
        <title>Ant-infecting Ophiocordyceps genomes reveal a high diversity of potential behavioral manipulation genes and a possible major role for enterotoxins.</title>
        <authorList>
            <person name="De Bekker C."/>
            <person name="Evans H.C."/>
            <person name="Brachmann A."/>
            <person name="Hughes D.P."/>
        </authorList>
    </citation>
    <scope>NUCLEOTIDE SEQUENCE [LARGE SCALE GENOMIC DNA]</scope>
    <source>
        <strain evidence="2 3">Map64</strain>
    </source>
</reference>
<evidence type="ECO:0000313" key="2">
    <source>
        <dbReference type="EMBL" id="PHH66550.1"/>
    </source>
</evidence>
<dbReference type="OrthoDB" id="5429780at2759"/>
<feature type="region of interest" description="Disordered" evidence="1">
    <location>
        <begin position="161"/>
        <end position="185"/>
    </location>
</feature>
<sequence>MSVFAPLDEQNLLGAGLLTPPSSGGKRYVHKRRLNRSSDEEYKYIPISPPSSPLSHADHFSIVPDQLHSQATLECHLDFIEIVTDHATRLKRTLDTWAEDDQPWFAYLERCGIRKDIQLAIMDPKFKSLRLTESCYHWIVDTLQIRFRALESVQQASEARARDLSSGSSSSNQSTQQRTSAESSKALALSQRTALSEDAKRAGQNVPGSINIFKGVDEAKLSGCFNNSGDFIDCGSILTSIGSDFGSRTAGLYFAVDRDVAVYYARFIESMPEGQVLKTFWPNQEWKELVFTSRMRTCFPRPLTKFRHASLIIGSILKRPTGAIMKMKSSNEINSGDILQNNDGRFAIQYFFNSGGLEDGTDLLMAHAAKTLKMFSVTEAEAMGDTNE</sequence>
<comment type="caution">
    <text evidence="2">The sequence shown here is derived from an EMBL/GenBank/DDBJ whole genome shotgun (WGS) entry which is preliminary data.</text>
</comment>
<gene>
    <name evidence="2" type="ORF">CDD81_7025</name>
</gene>
<name>A0A2C5YGC7_9HYPO</name>
<feature type="compositionally biased region" description="Low complexity" evidence="1">
    <location>
        <begin position="165"/>
        <end position="180"/>
    </location>
</feature>
<organism evidence="2 3">
    <name type="scientific">Ophiocordyceps australis</name>
    <dbReference type="NCBI Taxonomy" id="1399860"/>
    <lineage>
        <taxon>Eukaryota</taxon>
        <taxon>Fungi</taxon>
        <taxon>Dikarya</taxon>
        <taxon>Ascomycota</taxon>
        <taxon>Pezizomycotina</taxon>
        <taxon>Sordariomycetes</taxon>
        <taxon>Hypocreomycetidae</taxon>
        <taxon>Hypocreales</taxon>
        <taxon>Ophiocordycipitaceae</taxon>
        <taxon>Ophiocordyceps</taxon>
    </lineage>
</organism>
<dbReference type="STRING" id="1399860.A0A2C5YGC7"/>